<proteinExistence type="predicted"/>
<evidence type="ECO:0000313" key="1">
    <source>
        <dbReference type="EMBL" id="KAJ7747538.1"/>
    </source>
</evidence>
<gene>
    <name evidence="1" type="ORF">B0H16DRAFT_1462025</name>
</gene>
<comment type="caution">
    <text evidence="1">The sequence shown here is derived from an EMBL/GenBank/DDBJ whole genome shotgun (WGS) entry which is preliminary data.</text>
</comment>
<name>A0AAD7IRY8_9AGAR</name>
<evidence type="ECO:0000313" key="2">
    <source>
        <dbReference type="Proteomes" id="UP001215598"/>
    </source>
</evidence>
<organism evidence="1 2">
    <name type="scientific">Mycena metata</name>
    <dbReference type="NCBI Taxonomy" id="1033252"/>
    <lineage>
        <taxon>Eukaryota</taxon>
        <taxon>Fungi</taxon>
        <taxon>Dikarya</taxon>
        <taxon>Basidiomycota</taxon>
        <taxon>Agaricomycotina</taxon>
        <taxon>Agaricomycetes</taxon>
        <taxon>Agaricomycetidae</taxon>
        <taxon>Agaricales</taxon>
        <taxon>Marasmiineae</taxon>
        <taxon>Mycenaceae</taxon>
        <taxon>Mycena</taxon>
    </lineage>
</organism>
<keyword evidence="2" id="KW-1185">Reference proteome</keyword>
<dbReference type="AlphaFoldDB" id="A0AAD7IRY8"/>
<reference evidence="1" key="1">
    <citation type="submission" date="2023-03" db="EMBL/GenBank/DDBJ databases">
        <title>Massive genome expansion in bonnet fungi (Mycena s.s.) driven by repeated elements and novel gene families across ecological guilds.</title>
        <authorList>
            <consortium name="Lawrence Berkeley National Laboratory"/>
            <person name="Harder C.B."/>
            <person name="Miyauchi S."/>
            <person name="Viragh M."/>
            <person name="Kuo A."/>
            <person name="Thoen E."/>
            <person name="Andreopoulos B."/>
            <person name="Lu D."/>
            <person name="Skrede I."/>
            <person name="Drula E."/>
            <person name="Henrissat B."/>
            <person name="Morin E."/>
            <person name="Kohler A."/>
            <person name="Barry K."/>
            <person name="LaButti K."/>
            <person name="Morin E."/>
            <person name="Salamov A."/>
            <person name="Lipzen A."/>
            <person name="Mereny Z."/>
            <person name="Hegedus B."/>
            <person name="Baldrian P."/>
            <person name="Stursova M."/>
            <person name="Weitz H."/>
            <person name="Taylor A."/>
            <person name="Grigoriev I.V."/>
            <person name="Nagy L.G."/>
            <person name="Martin F."/>
            <person name="Kauserud H."/>
        </authorList>
    </citation>
    <scope>NUCLEOTIDE SEQUENCE</scope>
    <source>
        <strain evidence="1">CBHHK182m</strain>
    </source>
</reference>
<sequence length="154" mass="17637">MPKHPWTPGVRMSEWGPRDVRGVINDWTQIEQIHLEEGAKGRTSGTTCSEKTAVLDLLGGAPSRTGEPRCMPRTAGSRIERVIQVDVQKPNDNVTVEVPEARDRRERSTWRFATLATFSDLVTPSVRLTEWYWNSESQETSPEVYEERVKRTKR</sequence>
<dbReference type="EMBL" id="JARKIB010000076">
    <property type="protein sequence ID" value="KAJ7747538.1"/>
    <property type="molecule type" value="Genomic_DNA"/>
</dbReference>
<protein>
    <submittedName>
        <fullName evidence="1">Uncharacterized protein</fullName>
    </submittedName>
</protein>
<accession>A0AAD7IRY8</accession>
<dbReference type="Proteomes" id="UP001215598">
    <property type="component" value="Unassembled WGS sequence"/>
</dbReference>